<dbReference type="GO" id="GO:0005524">
    <property type="term" value="F:ATP binding"/>
    <property type="evidence" value="ECO:0007669"/>
    <property type="project" value="InterPro"/>
</dbReference>
<evidence type="ECO:0000313" key="4">
    <source>
        <dbReference type="Proteomes" id="UP000268093"/>
    </source>
</evidence>
<dbReference type="OrthoDB" id="4062651at2759"/>
<feature type="compositionally biased region" description="Basic and acidic residues" evidence="1">
    <location>
        <begin position="464"/>
        <end position="482"/>
    </location>
</feature>
<reference evidence="3 4" key="1">
    <citation type="journal article" date="2018" name="New Phytol.">
        <title>Phylogenomics of Endogonaceae and evolution of mycorrhizas within Mucoromycota.</title>
        <authorList>
            <person name="Chang Y."/>
            <person name="Desiro A."/>
            <person name="Na H."/>
            <person name="Sandor L."/>
            <person name="Lipzen A."/>
            <person name="Clum A."/>
            <person name="Barry K."/>
            <person name="Grigoriev I.V."/>
            <person name="Martin F.M."/>
            <person name="Stajich J.E."/>
            <person name="Smith M.E."/>
            <person name="Bonito G."/>
            <person name="Spatafora J.W."/>
        </authorList>
    </citation>
    <scope>NUCLEOTIDE SEQUENCE [LARGE SCALE GENOMIC DNA]</scope>
    <source>
        <strain evidence="3 4">GMNB39</strain>
    </source>
</reference>
<accession>A0A433DDR8</accession>
<proteinExistence type="predicted"/>
<evidence type="ECO:0000256" key="1">
    <source>
        <dbReference type="SAM" id="MobiDB-lite"/>
    </source>
</evidence>
<gene>
    <name evidence="3" type="ORF">BC936DRAFT_143575</name>
</gene>
<keyword evidence="4" id="KW-1185">Reference proteome</keyword>
<dbReference type="InterPro" id="IPR001245">
    <property type="entry name" value="Ser-Thr/Tyr_kinase_cat_dom"/>
</dbReference>
<dbReference type="PROSITE" id="PS50011">
    <property type="entry name" value="PROTEIN_KINASE_DOM"/>
    <property type="match status" value="1"/>
</dbReference>
<sequence length="503" mass="56754">MSTDLLQSYTALLKPFENLEPHAQTKIRANKLDFPDPENRLASHLDVLDAPQQLADYLSFIPFNRFIEVRRLERGGSIPVLKATAQPSEVGWTSVIMESDDKGDILWNTINHTADSRHHYAPREFILRELNRSMVPEFVLHTYANYPQSTSGSICVYGLTQDEDEKYYMVTDYASHGNLDTVARGLSKNVSWLAPPSTLPTPQDLFKNVSWHHITLAARLIAKELAKLHQLDIVHNNIHPGNVVFGLDVSVGIVDLRLSRAIIESHKEPGVYGRLEYFPPEVFAGEPLTKASDVYCLGSLMWQLVTGVPPRSTAPRAIHEHKNKMREESIPGAYQPYMEIVHACWNPDPEKRPSALEVDEQLEEMAKKEIGPSISWLVKAFILRRRVLHKRETKRKSRGTGASEPEAVAEGTSKFYPYTELRLHGVYSETAVRLLAAVEDVTAQTGVFGERHDTTRTSVRKGRRDATRASNDRPRSWYDPRRISMSAGPKKRVSTHGSVPVVV</sequence>
<dbReference type="GO" id="GO:0004674">
    <property type="term" value="F:protein serine/threonine kinase activity"/>
    <property type="evidence" value="ECO:0007669"/>
    <property type="project" value="TreeGrafter"/>
</dbReference>
<dbReference type="SUPFAM" id="SSF56112">
    <property type="entry name" value="Protein kinase-like (PK-like)"/>
    <property type="match status" value="1"/>
</dbReference>
<protein>
    <recommendedName>
        <fullName evidence="2">Protein kinase domain-containing protein</fullName>
    </recommendedName>
</protein>
<dbReference type="PANTHER" id="PTHR44329">
    <property type="entry name" value="SERINE/THREONINE-PROTEIN KINASE TNNI3K-RELATED"/>
    <property type="match status" value="1"/>
</dbReference>
<dbReference type="Pfam" id="PF07714">
    <property type="entry name" value="PK_Tyr_Ser-Thr"/>
    <property type="match status" value="1"/>
</dbReference>
<comment type="caution">
    <text evidence="3">The sequence shown here is derived from an EMBL/GenBank/DDBJ whole genome shotgun (WGS) entry which is preliminary data.</text>
</comment>
<dbReference type="Proteomes" id="UP000268093">
    <property type="component" value="Unassembled WGS sequence"/>
</dbReference>
<dbReference type="InterPro" id="IPR011009">
    <property type="entry name" value="Kinase-like_dom_sf"/>
</dbReference>
<feature type="domain" description="Protein kinase" evidence="2">
    <location>
        <begin position="66"/>
        <end position="366"/>
    </location>
</feature>
<feature type="region of interest" description="Disordered" evidence="1">
    <location>
        <begin position="452"/>
        <end position="503"/>
    </location>
</feature>
<dbReference type="InterPro" id="IPR051681">
    <property type="entry name" value="Ser/Thr_Kinases-Pseudokinases"/>
</dbReference>
<dbReference type="AlphaFoldDB" id="A0A433DDR8"/>
<dbReference type="EMBL" id="RBNI01002743">
    <property type="protein sequence ID" value="RUP48955.1"/>
    <property type="molecule type" value="Genomic_DNA"/>
</dbReference>
<dbReference type="InterPro" id="IPR000719">
    <property type="entry name" value="Prot_kinase_dom"/>
</dbReference>
<dbReference type="Gene3D" id="1.10.510.10">
    <property type="entry name" value="Transferase(Phosphotransferase) domain 1"/>
    <property type="match status" value="1"/>
</dbReference>
<organism evidence="3 4">
    <name type="scientific">Jimgerdemannia flammicorona</name>
    <dbReference type="NCBI Taxonomy" id="994334"/>
    <lineage>
        <taxon>Eukaryota</taxon>
        <taxon>Fungi</taxon>
        <taxon>Fungi incertae sedis</taxon>
        <taxon>Mucoromycota</taxon>
        <taxon>Mucoromycotina</taxon>
        <taxon>Endogonomycetes</taxon>
        <taxon>Endogonales</taxon>
        <taxon>Endogonaceae</taxon>
        <taxon>Jimgerdemannia</taxon>
    </lineage>
</organism>
<name>A0A433DDR8_9FUNG</name>
<evidence type="ECO:0000313" key="3">
    <source>
        <dbReference type="EMBL" id="RUP48955.1"/>
    </source>
</evidence>
<evidence type="ECO:0000259" key="2">
    <source>
        <dbReference type="PROSITE" id="PS50011"/>
    </source>
</evidence>